<name>A0ABT3LEE4_9PSED</name>
<proteinExistence type="predicted"/>
<sequence>MQRAQILKLINEELRIPGRQRSKHNWLLDHGAVDPVTTKLMGLGERNIDWTPLYVCVEPDPSAEPLKHCDMLTLSRQARHTHFTYKAWSPAGQKH</sequence>
<accession>A0ABT3LEE4</accession>
<reference evidence="1" key="1">
    <citation type="submission" date="2021-08" db="EMBL/GenBank/DDBJ databases">
        <title>Characterization of Pseudomonas fragariae.</title>
        <authorList>
            <person name="Carvalho R."/>
            <person name="Marin M."/>
        </authorList>
    </citation>
    <scope>NUCLEOTIDE SEQUENCE</scope>
    <source>
        <strain evidence="1">17</strain>
    </source>
</reference>
<dbReference type="Proteomes" id="UP001142690">
    <property type="component" value="Unassembled WGS sequence"/>
</dbReference>
<evidence type="ECO:0000313" key="2">
    <source>
        <dbReference type="Proteomes" id="UP001142690"/>
    </source>
</evidence>
<comment type="caution">
    <text evidence="1">The sequence shown here is derived from an EMBL/GenBank/DDBJ whole genome shotgun (WGS) entry which is preliminary data.</text>
</comment>
<protein>
    <submittedName>
        <fullName evidence="1">Uncharacterized protein</fullName>
    </submittedName>
</protein>
<organism evidence="1 2">
    <name type="scientific">Pseudomonas fragariae</name>
    <name type="common">ex Marin et al. 2024</name>
    <dbReference type="NCBI Taxonomy" id="3080056"/>
    <lineage>
        <taxon>Bacteria</taxon>
        <taxon>Pseudomonadati</taxon>
        <taxon>Pseudomonadota</taxon>
        <taxon>Gammaproteobacteria</taxon>
        <taxon>Pseudomonadales</taxon>
        <taxon>Pseudomonadaceae</taxon>
        <taxon>Pseudomonas</taxon>
    </lineage>
</organism>
<evidence type="ECO:0000313" key="1">
    <source>
        <dbReference type="EMBL" id="MCW6054842.1"/>
    </source>
</evidence>
<gene>
    <name evidence="1" type="ORF">K7K06_04155</name>
</gene>
<dbReference type="EMBL" id="JAINZM010000003">
    <property type="protein sequence ID" value="MCW6054842.1"/>
    <property type="molecule type" value="Genomic_DNA"/>
</dbReference>
<keyword evidence="2" id="KW-1185">Reference proteome</keyword>